<dbReference type="GO" id="GO:0008017">
    <property type="term" value="F:microtubule binding"/>
    <property type="evidence" value="ECO:0007669"/>
    <property type="project" value="InterPro"/>
</dbReference>
<comment type="caution">
    <text evidence="5">The sequence shown here is derived from an EMBL/GenBank/DDBJ whole genome shotgun (WGS) entry which is preliminary data.</text>
</comment>
<reference evidence="5" key="1">
    <citation type="submission" date="2020-10" db="EMBL/GenBank/DDBJ databases">
        <authorList>
            <person name="Kikuchi T."/>
        </authorList>
    </citation>
    <scope>NUCLEOTIDE SEQUENCE</scope>
    <source>
        <strain evidence="5">NKZ352</strain>
    </source>
</reference>
<dbReference type="EMBL" id="CAJGYM010000159">
    <property type="protein sequence ID" value="CAD6199176.1"/>
    <property type="molecule type" value="Genomic_DNA"/>
</dbReference>
<protein>
    <recommendedName>
        <fullName evidence="4">Kinesin motor domain-containing protein</fullName>
    </recommendedName>
</protein>
<dbReference type="AlphaFoldDB" id="A0A8S1HXL0"/>
<dbReference type="InterPro" id="IPR027417">
    <property type="entry name" value="P-loop_NTPase"/>
</dbReference>
<dbReference type="OrthoDB" id="5845825at2759"/>
<dbReference type="PANTHER" id="PTHR47117">
    <property type="entry name" value="STAR-RELATED LIPID TRANSFER PROTEIN 9"/>
    <property type="match status" value="1"/>
</dbReference>
<dbReference type="Proteomes" id="UP000835052">
    <property type="component" value="Unassembled WGS sequence"/>
</dbReference>
<accession>A0A8S1HXL0</accession>
<evidence type="ECO:0000256" key="1">
    <source>
        <dbReference type="ARBA" id="ARBA00022741"/>
    </source>
</evidence>
<organism evidence="5 6">
    <name type="scientific">Caenorhabditis auriculariae</name>
    <dbReference type="NCBI Taxonomy" id="2777116"/>
    <lineage>
        <taxon>Eukaryota</taxon>
        <taxon>Metazoa</taxon>
        <taxon>Ecdysozoa</taxon>
        <taxon>Nematoda</taxon>
        <taxon>Chromadorea</taxon>
        <taxon>Rhabditida</taxon>
        <taxon>Rhabditina</taxon>
        <taxon>Rhabditomorpha</taxon>
        <taxon>Rhabditoidea</taxon>
        <taxon>Rhabditidae</taxon>
        <taxon>Peloderinae</taxon>
        <taxon>Caenorhabditis</taxon>
    </lineage>
</organism>
<evidence type="ECO:0000256" key="2">
    <source>
        <dbReference type="ARBA" id="ARBA00022840"/>
    </source>
</evidence>
<evidence type="ECO:0000256" key="3">
    <source>
        <dbReference type="PROSITE-ProRule" id="PRU00283"/>
    </source>
</evidence>
<evidence type="ECO:0000313" key="5">
    <source>
        <dbReference type="EMBL" id="CAD6199176.1"/>
    </source>
</evidence>
<proteinExistence type="inferred from homology"/>
<dbReference type="GO" id="GO:0003777">
    <property type="term" value="F:microtubule motor activity"/>
    <property type="evidence" value="ECO:0007669"/>
    <property type="project" value="InterPro"/>
</dbReference>
<comment type="caution">
    <text evidence="3">Lacks conserved residue(s) required for the propagation of feature annotation.</text>
</comment>
<feature type="domain" description="Kinesin motor" evidence="4">
    <location>
        <begin position="3"/>
        <end position="88"/>
    </location>
</feature>
<evidence type="ECO:0000259" key="4">
    <source>
        <dbReference type="PROSITE" id="PS50067"/>
    </source>
</evidence>
<dbReference type="Gene3D" id="3.40.850.10">
    <property type="entry name" value="Kinesin motor domain"/>
    <property type="match status" value="1"/>
</dbReference>
<dbReference type="GO" id="GO:0007018">
    <property type="term" value="P:microtubule-based movement"/>
    <property type="evidence" value="ECO:0007669"/>
    <property type="project" value="InterPro"/>
</dbReference>
<gene>
    <name evidence="5" type="ORF">CAUJ_LOCUS15080</name>
</gene>
<dbReference type="PROSITE" id="PS50067">
    <property type="entry name" value="KINESIN_MOTOR_2"/>
    <property type="match status" value="1"/>
</dbReference>
<comment type="similarity">
    <text evidence="3">Belongs to the TRAFAC class myosin-kinesin ATPase superfamily. Kinesin family.</text>
</comment>
<name>A0A8S1HXL0_9PELO</name>
<sequence length="88" mass="10069">MSSVKVAVRVRPFNQREIGNESKCIIGVTANTTTINGRDLGKETHSFNFDHSYWSFSKNDSHFTTQKQVSLCVFIKFFLEISPRVRSP</sequence>
<dbReference type="GO" id="GO:0005524">
    <property type="term" value="F:ATP binding"/>
    <property type="evidence" value="ECO:0007669"/>
    <property type="project" value="UniProtKB-KW"/>
</dbReference>
<dbReference type="SUPFAM" id="SSF52540">
    <property type="entry name" value="P-loop containing nucleoside triphosphate hydrolases"/>
    <property type="match status" value="1"/>
</dbReference>
<evidence type="ECO:0000313" key="6">
    <source>
        <dbReference type="Proteomes" id="UP000835052"/>
    </source>
</evidence>
<keyword evidence="1" id="KW-0547">Nucleotide-binding</keyword>
<dbReference type="InterPro" id="IPR036961">
    <property type="entry name" value="Kinesin_motor_dom_sf"/>
</dbReference>
<dbReference type="InterPro" id="IPR001752">
    <property type="entry name" value="Kinesin_motor_dom"/>
</dbReference>
<keyword evidence="2" id="KW-0067">ATP-binding</keyword>
<keyword evidence="6" id="KW-1185">Reference proteome</keyword>